<name>A0ABX5VP00_9MICO</name>
<protein>
    <submittedName>
        <fullName evidence="2">Alternate-type signal peptide domain-containing protein</fullName>
    </submittedName>
</protein>
<keyword evidence="3" id="KW-1185">Reference proteome</keyword>
<evidence type="ECO:0000313" key="2">
    <source>
        <dbReference type="EMBL" id="QDB79980.1"/>
    </source>
</evidence>
<evidence type="ECO:0000313" key="3">
    <source>
        <dbReference type="Proteomes" id="UP000313948"/>
    </source>
</evidence>
<dbReference type="InterPro" id="IPR024006">
    <property type="entry name" value="Alt_signal_exp_actinobact"/>
</dbReference>
<gene>
    <name evidence="2" type="ORF">FE251_11775</name>
</gene>
<proteinExistence type="predicted"/>
<reference evidence="2 3" key="1">
    <citation type="submission" date="2019-05" db="EMBL/GenBank/DDBJ databases">
        <title>Georgenia *** sp. nov., and Georgenia *** sp. nov., isolated from the intestinal contents of plateau pika (Ochotona curzoniae) in the Qinghai-Tibet plateau of China.</title>
        <authorList>
            <person name="Tian Z."/>
        </authorList>
    </citation>
    <scope>NUCLEOTIDE SEQUENCE [LARGE SCALE GENOMIC DNA]</scope>
    <source>
        <strain evidence="2 3">Z294</strain>
    </source>
</reference>
<dbReference type="EMBL" id="CP040899">
    <property type="protein sequence ID" value="QDB79980.1"/>
    <property type="molecule type" value="Genomic_DNA"/>
</dbReference>
<sequence>MPAHRLRRLPRPLRPSCRPPPWHDTDHQGRTVNPPPTIRRTALPVVAVALLAGVAGAGGTVALWSTDEGASPAELTAGDLDIELLGTAEWLETSADVATAPRPIDPTDFLARPGDSVTLTQDFTTELQGDNLTGLLGVDWEDAPSLPAGVTATYAVRDAGGAALATDVPVGTRAALDRLDADDDGRSDTFTIEVTIELAQEMADRVGADAAPQVARLGDIVLTLDQTRSGEGFTS</sequence>
<dbReference type="NCBIfam" id="TIGR04089">
    <property type="entry name" value="exp_by_SipW_III"/>
    <property type="match status" value="1"/>
</dbReference>
<feature type="region of interest" description="Disordered" evidence="1">
    <location>
        <begin position="1"/>
        <end position="36"/>
    </location>
</feature>
<feature type="compositionally biased region" description="Basic residues" evidence="1">
    <location>
        <begin position="1"/>
        <end position="11"/>
    </location>
</feature>
<organism evidence="2 3">
    <name type="scientific">Georgenia wutianyii</name>
    <dbReference type="NCBI Taxonomy" id="2585135"/>
    <lineage>
        <taxon>Bacteria</taxon>
        <taxon>Bacillati</taxon>
        <taxon>Actinomycetota</taxon>
        <taxon>Actinomycetes</taxon>
        <taxon>Micrococcales</taxon>
        <taxon>Bogoriellaceae</taxon>
        <taxon>Georgenia</taxon>
    </lineage>
</organism>
<accession>A0ABX5VP00</accession>
<evidence type="ECO:0000256" key="1">
    <source>
        <dbReference type="SAM" id="MobiDB-lite"/>
    </source>
</evidence>
<dbReference type="Proteomes" id="UP000313948">
    <property type="component" value="Chromosome"/>
</dbReference>